<sequence>MKVTQENRSPKPTKALENPCLLKPKFSNRKKHQPSAAVTVMRFCDLLLLQLVFPRKKEFL</sequence>
<evidence type="ECO:0000313" key="2">
    <source>
        <dbReference type="Proteomes" id="UP001211065"/>
    </source>
</evidence>
<comment type="caution">
    <text evidence="1">The sequence shown here is derived from an EMBL/GenBank/DDBJ whole genome shotgun (WGS) entry which is preliminary data.</text>
</comment>
<protein>
    <submittedName>
        <fullName evidence="1">Uncharacterized protein</fullName>
    </submittedName>
</protein>
<dbReference type="Proteomes" id="UP001211065">
    <property type="component" value="Unassembled WGS sequence"/>
</dbReference>
<keyword evidence="2" id="KW-1185">Reference proteome</keyword>
<evidence type="ECO:0000313" key="1">
    <source>
        <dbReference type="EMBL" id="KAJ3218888.1"/>
    </source>
</evidence>
<gene>
    <name evidence="1" type="ORF">HK099_004894</name>
</gene>
<accession>A0AAD5XXX8</accession>
<proteinExistence type="predicted"/>
<organism evidence="1 2">
    <name type="scientific">Clydaea vesicula</name>
    <dbReference type="NCBI Taxonomy" id="447962"/>
    <lineage>
        <taxon>Eukaryota</taxon>
        <taxon>Fungi</taxon>
        <taxon>Fungi incertae sedis</taxon>
        <taxon>Chytridiomycota</taxon>
        <taxon>Chytridiomycota incertae sedis</taxon>
        <taxon>Chytridiomycetes</taxon>
        <taxon>Lobulomycetales</taxon>
        <taxon>Lobulomycetaceae</taxon>
        <taxon>Clydaea</taxon>
    </lineage>
</organism>
<dbReference type="EMBL" id="JADGJW010000360">
    <property type="protein sequence ID" value="KAJ3218888.1"/>
    <property type="molecule type" value="Genomic_DNA"/>
</dbReference>
<name>A0AAD5XXX8_9FUNG</name>
<reference evidence="1" key="1">
    <citation type="submission" date="2020-05" db="EMBL/GenBank/DDBJ databases">
        <title>Phylogenomic resolution of chytrid fungi.</title>
        <authorList>
            <person name="Stajich J.E."/>
            <person name="Amses K."/>
            <person name="Simmons R."/>
            <person name="Seto K."/>
            <person name="Myers J."/>
            <person name="Bonds A."/>
            <person name="Quandt C.A."/>
            <person name="Barry K."/>
            <person name="Liu P."/>
            <person name="Grigoriev I."/>
            <person name="Longcore J.E."/>
            <person name="James T.Y."/>
        </authorList>
    </citation>
    <scope>NUCLEOTIDE SEQUENCE</scope>
    <source>
        <strain evidence="1">JEL0476</strain>
    </source>
</reference>
<dbReference type="AlphaFoldDB" id="A0AAD5XXX8"/>